<dbReference type="Proteomes" id="UP001305174">
    <property type="component" value="Segment"/>
</dbReference>
<proteinExistence type="predicted"/>
<name>A0AAX4G6H7_9CAUD</name>
<evidence type="ECO:0000313" key="2">
    <source>
        <dbReference type="Proteomes" id="UP001305174"/>
    </source>
</evidence>
<keyword evidence="2" id="KW-1185">Reference proteome</keyword>
<protein>
    <submittedName>
        <fullName evidence="1">Uncharacterized protein</fullName>
    </submittedName>
</protein>
<accession>A0AAX4G6H7</accession>
<dbReference type="EMBL" id="OR575930">
    <property type="protein sequence ID" value="WOZ57426.1"/>
    <property type="molecule type" value="Genomic_DNA"/>
</dbReference>
<sequence length="46" mass="5200">MSKTKVVVGGWTWYVSQIVEAHPGKVLDYSALMKKYISGVKWEDAL</sequence>
<reference evidence="2" key="1">
    <citation type="submission" date="2024-05" db="EMBL/GenBank/DDBJ databases">
        <authorList>
            <person name="Tikunov A.Y."/>
            <person name="Morozova V.V."/>
            <person name="Kozlova Y.N."/>
            <person name="Tikunova N.V."/>
            <person name="Babkin I.V."/>
        </authorList>
    </citation>
    <scope>NUCLEOTIDE SEQUENCE [LARGE SCALE GENOMIC DNA]</scope>
</reference>
<organism evidence="1 2">
    <name type="scientific">Pseudomonas phage vB_PseuGesM_254</name>
    <dbReference type="NCBI Taxonomy" id="3092638"/>
    <lineage>
        <taxon>Viruses</taxon>
        <taxon>Duplodnaviria</taxon>
        <taxon>Heunggongvirae</taxon>
        <taxon>Uroviricota</taxon>
        <taxon>Caudoviricetes</taxon>
        <taxon>Vandenendeviridae</taxon>
        <taxon>Chemalvirus</taxon>
        <taxon>Chemalvirus PseuGes254</taxon>
    </lineage>
</organism>
<evidence type="ECO:0000313" key="1">
    <source>
        <dbReference type="EMBL" id="WOZ57426.1"/>
    </source>
</evidence>